<feature type="region of interest" description="Disordered" evidence="1">
    <location>
        <begin position="711"/>
        <end position="731"/>
    </location>
</feature>
<accession>A0A482XJV2</accession>
<feature type="region of interest" description="Disordered" evidence="1">
    <location>
        <begin position="759"/>
        <end position="781"/>
    </location>
</feature>
<gene>
    <name evidence="3" type="ORF">LSTR_LSTR008331</name>
</gene>
<organism evidence="3 4">
    <name type="scientific">Laodelphax striatellus</name>
    <name type="common">Small brown planthopper</name>
    <name type="synonym">Delphax striatella</name>
    <dbReference type="NCBI Taxonomy" id="195883"/>
    <lineage>
        <taxon>Eukaryota</taxon>
        <taxon>Metazoa</taxon>
        <taxon>Ecdysozoa</taxon>
        <taxon>Arthropoda</taxon>
        <taxon>Hexapoda</taxon>
        <taxon>Insecta</taxon>
        <taxon>Pterygota</taxon>
        <taxon>Neoptera</taxon>
        <taxon>Paraneoptera</taxon>
        <taxon>Hemiptera</taxon>
        <taxon>Auchenorrhyncha</taxon>
        <taxon>Fulgoroidea</taxon>
        <taxon>Delphacidae</taxon>
        <taxon>Criomorphinae</taxon>
        <taxon>Laodelphax</taxon>
    </lineage>
</organism>
<comment type="caution">
    <text evidence="3">The sequence shown here is derived from an EMBL/GenBank/DDBJ whole genome shotgun (WGS) entry which is preliminary data.</text>
</comment>
<feature type="compositionally biased region" description="Basic and acidic residues" evidence="1">
    <location>
        <begin position="612"/>
        <end position="624"/>
    </location>
</feature>
<feature type="compositionally biased region" description="Basic and acidic residues" evidence="1">
    <location>
        <begin position="1"/>
        <end position="13"/>
    </location>
</feature>
<feature type="region of interest" description="Disordered" evidence="1">
    <location>
        <begin position="1"/>
        <end position="61"/>
    </location>
</feature>
<dbReference type="Proteomes" id="UP000291343">
    <property type="component" value="Unassembled WGS sequence"/>
</dbReference>
<dbReference type="EMBL" id="QKKF02007569">
    <property type="protein sequence ID" value="RZF45954.1"/>
    <property type="molecule type" value="Genomic_DNA"/>
</dbReference>
<feature type="region of interest" description="Disordered" evidence="1">
    <location>
        <begin position="476"/>
        <end position="509"/>
    </location>
</feature>
<keyword evidence="4" id="KW-1185">Reference proteome</keyword>
<name>A0A482XJV2_LAOST</name>
<feature type="compositionally biased region" description="Basic and acidic residues" evidence="1">
    <location>
        <begin position="722"/>
        <end position="731"/>
    </location>
</feature>
<proteinExistence type="predicted"/>
<evidence type="ECO:0000313" key="4">
    <source>
        <dbReference type="Proteomes" id="UP000291343"/>
    </source>
</evidence>
<keyword evidence="2" id="KW-0812">Transmembrane</keyword>
<keyword evidence="2" id="KW-0472">Membrane</keyword>
<feature type="compositionally biased region" description="Basic and acidic residues" evidence="1">
    <location>
        <begin position="436"/>
        <end position="459"/>
    </location>
</feature>
<feature type="region of interest" description="Disordered" evidence="1">
    <location>
        <begin position="422"/>
        <end position="460"/>
    </location>
</feature>
<feature type="compositionally biased region" description="Polar residues" evidence="1">
    <location>
        <begin position="765"/>
        <end position="777"/>
    </location>
</feature>
<dbReference type="InParanoid" id="A0A482XJV2"/>
<feature type="compositionally biased region" description="Polar residues" evidence="1">
    <location>
        <begin position="480"/>
        <end position="502"/>
    </location>
</feature>
<dbReference type="AlphaFoldDB" id="A0A482XJV2"/>
<feature type="region of interest" description="Disordered" evidence="1">
    <location>
        <begin position="599"/>
        <end position="624"/>
    </location>
</feature>
<protein>
    <submittedName>
        <fullName evidence="3">Uncharacterized protein</fullName>
    </submittedName>
</protein>
<feature type="transmembrane region" description="Helical" evidence="2">
    <location>
        <begin position="873"/>
        <end position="891"/>
    </location>
</feature>
<feature type="compositionally biased region" description="Polar residues" evidence="1">
    <location>
        <begin position="27"/>
        <end position="45"/>
    </location>
</feature>
<feature type="compositionally biased region" description="Polar residues" evidence="1">
    <location>
        <begin position="599"/>
        <end position="611"/>
    </location>
</feature>
<evidence type="ECO:0000256" key="1">
    <source>
        <dbReference type="SAM" id="MobiDB-lite"/>
    </source>
</evidence>
<sequence>MIDRAESPAKDEGCPGFQLANVDRGTSDLQHQTTAPGAPNNNKTTSNKRLKTTSIAQPPSEAPVIYVGEPISGQETALENRLKTSENQQLSKVPTIDSQEQSGIPTIDLKVSTINQDNYENKSKILINQLLSKASTIDPQELSKTSTIDFKDSSIIQAESNYNEKNSKISIDQQVLQASTVNLQELSKKPTIGFKEPIISQDESIDDKKKPKIPMDQKLLENTSTDVEKPVTEQVALNSDELKLKTTVLDRQLSNCSTVDLEESFIGEDKLKEIDHEKILKVLKDHQQPSKCPIIVTENPVTYEDELNNYIKILKKSLDQQQPSTIDGGVLTDQDSFDSKEKRPNASINHLLSRIPANIDQESITCRSDLKNDEKGFEVSIGKELTNSLNNDREDIVKDGLKNDEKRLKTSIIDQTSLKSPSLLSDLEPTTDELGNDGKKLNISTDKEPSKPSDIERDFPNLASWIRPNIDLENLKSDQDASSPTEKMLRTTSIDRQLTKSSSIDEDNSITDQYSKLNISSHEEPSKSSDIERNFPNLATCIPSNIDLENAQDASSPTEKIVRTTSIDLQLSKSPSIDSDKSMTDQYSFDFKEKITKTYITQQQQSKPSNSDSEKPITFRNESKNHESGLKLLSIYSSPTERGFRNLKATIDTSKLSTIDVQEPIPSGELKNDEKRLKDQQPYKSTNIASEDGLKFVFKYNERMMLNEEQSKTSTIGLNEHISGEKELESDERQKTLIDQQPMNSSPNERNFRRGAYKSYEKSLETSSNQQLSNSPTMDVEKRISGQELFDSSRKKFKISRDQRPSKSPASERKFLHSNVTTELISHEESKVGKLSIAPDGEQQRFGSLTNSIHSETLSQKLTKMIDRNQCTILGLYAVAICIPIIVVIVSY</sequence>
<reference evidence="3 4" key="1">
    <citation type="journal article" date="2017" name="Gigascience">
        <title>Genome sequence of the small brown planthopper, Laodelphax striatellus.</title>
        <authorList>
            <person name="Zhu J."/>
            <person name="Jiang F."/>
            <person name="Wang X."/>
            <person name="Yang P."/>
            <person name="Bao Y."/>
            <person name="Zhao W."/>
            <person name="Wang W."/>
            <person name="Lu H."/>
            <person name="Wang Q."/>
            <person name="Cui N."/>
            <person name="Li J."/>
            <person name="Chen X."/>
            <person name="Luo L."/>
            <person name="Yu J."/>
            <person name="Kang L."/>
            <person name="Cui F."/>
        </authorList>
    </citation>
    <scope>NUCLEOTIDE SEQUENCE [LARGE SCALE GENOMIC DNA]</scope>
    <source>
        <strain evidence="3">Lst14</strain>
    </source>
</reference>
<keyword evidence="2" id="KW-1133">Transmembrane helix</keyword>
<evidence type="ECO:0000256" key="2">
    <source>
        <dbReference type="SAM" id="Phobius"/>
    </source>
</evidence>
<dbReference type="SMR" id="A0A482XJV2"/>
<evidence type="ECO:0000313" key="3">
    <source>
        <dbReference type="EMBL" id="RZF45954.1"/>
    </source>
</evidence>